<dbReference type="GO" id="GO:0016020">
    <property type="term" value="C:membrane"/>
    <property type="evidence" value="ECO:0007669"/>
    <property type="project" value="InterPro"/>
</dbReference>
<keyword evidence="2" id="KW-0645">Protease</keyword>
<reference evidence="8" key="1">
    <citation type="submission" date="2018-06" db="EMBL/GenBank/DDBJ databases">
        <authorList>
            <person name="Zhirakovskaya E."/>
        </authorList>
    </citation>
    <scope>NUCLEOTIDE SEQUENCE</scope>
</reference>
<evidence type="ECO:0000256" key="2">
    <source>
        <dbReference type="ARBA" id="ARBA00022670"/>
    </source>
</evidence>
<gene>
    <name evidence="8" type="ORF">MNBD_BACTEROID07-117</name>
</gene>
<keyword evidence="4 8" id="KW-0378">Hydrolase</keyword>
<dbReference type="InterPro" id="IPR001872">
    <property type="entry name" value="Peptidase_A8"/>
</dbReference>
<evidence type="ECO:0000256" key="6">
    <source>
        <dbReference type="ARBA" id="ARBA00023136"/>
    </source>
</evidence>
<keyword evidence="3 7" id="KW-0812">Transmembrane</keyword>
<evidence type="ECO:0000256" key="4">
    <source>
        <dbReference type="ARBA" id="ARBA00022801"/>
    </source>
</evidence>
<proteinExistence type="inferred from homology"/>
<sequence length="199" mass="22391">MVIFLVLLLDQALKFYIKLTFPIGGNIPIFDHWFYLYFTENNGMAFGMQFAGNWGKLALSFFRIFAITGIGIWLYYLIRRNSSTGLILSMSLIFAGAVGNMIDSAFYGLIFSQSTFHSVATLVPFGHGYAGFLHGKVVDMLYFPLINVAQSNAPSWIPGFLFGPDGHFVFFRPIFDVADASITIGVSWLLLFHRKSLRI</sequence>
<dbReference type="PANTHER" id="PTHR33695">
    <property type="entry name" value="LIPOPROTEIN SIGNAL PEPTIDASE"/>
    <property type="match status" value="1"/>
</dbReference>
<evidence type="ECO:0000256" key="5">
    <source>
        <dbReference type="ARBA" id="ARBA00022989"/>
    </source>
</evidence>
<dbReference type="EC" id="3.4.23.36" evidence="8"/>
<dbReference type="EMBL" id="UOET01000421">
    <property type="protein sequence ID" value="VAW29762.1"/>
    <property type="molecule type" value="Genomic_DNA"/>
</dbReference>
<evidence type="ECO:0000256" key="1">
    <source>
        <dbReference type="ARBA" id="ARBA00022475"/>
    </source>
</evidence>
<keyword evidence="1" id="KW-1003">Cell membrane</keyword>
<protein>
    <submittedName>
        <fullName evidence="8">Lipoprotein signal peptidase</fullName>
        <ecNumber evidence="8">3.4.23.36</ecNumber>
    </submittedName>
</protein>
<feature type="transmembrane region" description="Helical" evidence="7">
    <location>
        <begin position="57"/>
        <end position="78"/>
    </location>
</feature>
<organism evidence="8">
    <name type="scientific">hydrothermal vent metagenome</name>
    <dbReference type="NCBI Taxonomy" id="652676"/>
    <lineage>
        <taxon>unclassified sequences</taxon>
        <taxon>metagenomes</taxon>
        <taxon>ecological metagenomes</taxon>
    </lineage>
</organism>
<dbReference type="GO" id="GO:0004190">
    <property type="term" value="F:aspartic-type endopeptidase activity"/>
    <property type="evidence" value="ECO:0007669"/>
    <property type="project" value="UniProtKB-EC"/>
</dbReference>
<keyword evidence="5 7" id="KW-1133">Transmembrane helix</keyword>
<feature type="transmembrane region" description="Helical" evidence="7">
    <location>
        <begin position="85"/>
        <end position="110"/>
    </location>
</feature>
<keyword evidence="6 7" id="KW-0472">Membrane</keyword>
<dbReference type="GO" id="GO:0006508">
    <property type="term" value="P:proteolysis"/>
    <property type="evidence" value="ECO:0007669"/>
    <property type="project" value="UniProtKB-KW"/>
</dbReference>
<dbReference type="AlphaFoldDB" id="A0A3B0UTW3"/>
<name>A0A3B0UTW3_9ZZZZ</name>
<evidence type="ECO:0000256" key="7">
    <source>
        <dbReference type="SAM" id="Phobius"/>
    </source>
</evidence>
<evidence type="ECO:0000256" key="3">
    <source>
        <dbReference type="ARBA" id="ARBA00022692"/>
    </source>
</evidence>
<accession>A0A3B0UTW3</accession>
<dbReference type="Pfam" id="PF01252">
    <property type="entry name" value="Peptidase_A8"/>
    <property type="match status" value="1"/>
</dbReference>
<keyword evidence="8" id="KW-0449">Lipoprotein</keyword>
<dbReference type="PANTHER" id="PTHR33695:SF1">
    <property type="entry name" value="LIPOPROTEIN SIGNAL PEPTIDASE"/>
    <property type="match status" value="1"/>
</dbReference>
<feature type="transmembrane region" description="Helical" evidence="7">
    <location>
        <begin position="170"/>
        <end position="192"/>
    </location>
</feature>
<evidence type="ECO:0000313" key="8">
    <source>
        <dbReference type="EMBL" id="VAW29762.1"/>
    </source>
</evidence>
<dbReference type="NCBIfam" id="NF011369">
    <property type="entry name" value="PRK14788.1"/>
    <property type="match status" value="1"/>
</dbReference>
<dbReference type="PRINTS" id="PR00781">
    <property type="entry name" value="LIPOSIGPTASE"/>
</dbReference>
<dbReference type="HAMAP" id="MF_00161">
    <property type="entry name" value="LspA"/>
    <property type="match status" value="1"/>
</dbReference>